<name>A0AAW3ZPJ1_9GAMM</name>
<dbReference type="SMART" id="SM00834">
    <property type="entry name" value="CxxC_CXXC_SSSS"/>
    <property type="match status" value="1"/>
</dbReference>
<comment type="caution">
    <text evidence="2">The sequence shown here is derived from an EMBL/GenBank/DDBJ whole genome shotgun (WGS) entry which is preliminary data.</text>
</comment>
<dbReference type="SUPFAM" id="SSF57586">
    <property type="entry name" value="TNF receptor-like"/>
    <property type="match status" value="1"/>
</dbReference>
<protein>
    <submittedName>
        <fullName evidence="2">Zinc ribbon domain-containing protein</fullName>
    </submittedName>
</protein>
<evidence type="ECO:0000313" key="2">
    <source>
        <dbReference type="EMBL" id="MBD8526537.1"/>
    </source>
</evidence>
<evidence type="ECO:0000313" key="3">
    <source>
        <dbReference type="Proteomes" id="UP000613768"/>
    </source>
</evidence>
<evidence type="ECO:0000259" key="1">
    <source>
        <dbReference type="SMART" id="SM00834"/>
    </source>
</evidence>
<keyword evidence="3" id="KW-1185">Reference proteome</keyword>
<dbReference type="NCBIfam" id="TIGR02605">
    <property type="entry name" value="CxxC_CxxC_SSSS"/>
    <property type="match status" value="1"/>
</dbReference>
<reference evidence="2 3" key="1">
    <citation type="submission" date="2020-09" db="EMBL/GenBank/DDBJ databases">
        <title>Pseudoxanthomonas sp. CAU 1598 isolated from sand of Yaerae Beach.</title>
        <authorList>
            <person name="Kim W."/>
        </authorList>
    </citation>
    <scope>NUCLEOTIDE SEQUENCE [LARGE SCALE GENOMIC DNA]</scope>
    <source>
        <strain evidence="2 3">CAU 1598</strain>
    </source>
</reference>
<organism evidence="2 3">
    <name type="scientific">Pseudomarimonas arenosa</name>
    <dbReference type="NCBI Taxonomy" id="2774145"/>
    <lineage>
        <taxon>Bacteria</taxon>
        <taxon>Pseudomonadati</taxon>
        <taxon>Pseudomonadota</taxon>
        <taxon>Gammaproteobacteria</taxon>
        <taxon>Lysobacterales</taxon>
        <taxon>Lysobacteraceae</taxon>
        <taxon>Pseudomarimonas</taxon>
    </lineage>
</organism>
<dbReference type="RefSeq" id="WP_192029957.1">
    <property type="nucleotide sequence ID" value="NZ_JACYTR010000025.1"/>
</dbReference>
<feature type="domain" description="Putative regulatory protein FmdB zinc ribbon" evidence="1">
    <location>
        <begin position="1"/>
        <end position="46"/>
    </location>
</feature>
<dbReference type="Pfam" id="PF09723">
    <property type="entry name" value="Zn_ribbon_8"/>
    <property type="match status" value="1"/>
</dbReference>
<sequence>MPIYRYQANHAGCPHCQPGFDEMQRLSDPELSACPQCGAAIRRVICAPALAIGGSHLLSEKKIGEKGFTQYKKIGKGVYEKTAGKGPDIISSD</sequence>
<accession>A0AAW3ZPJ1</accession>
<dbReference type="Proteomes" id="UP000613768">
    <property type="component" value="Unassembled WGS sequence"/>
</dbReference>
<proteinExistence type="predicted"/>
<dbReference type="InterPro" id="IPR013429">
    <property type="entry name" value="Regulatory_FmdB_Zinc_ribbon"/>
</dbReference>
<gene>
    <name evidence="2" type="ORF">IFO71_12395</name>
</gene>
<dbReference type="AlphaFoldDB" id="A0AAW3ZPJ1"/>
<dbReference type="EMBL" id="JACYTR010000025">
    <property type="protein sequence ID" value="MBD8526537.1"/>
    <property type="molecule type" value="Genomic_DNA"/>
</dbReference>